<dbReference type="InterPro" id="IPR032675">
    <property type="entry name" value="LRR_dom_sf"/>
</dbReference>
<dbReference type="SUPFAM" id="SSF52540">
    <property type="entry name" value="P-loop containing nucleoside triphosphate hydrolases"/>
    <property type="match status" value="1"/>
</dbReference>
<dbReference type="SUPFAM" id="SSF52058">
    <property type="entry name" value="L domain-like"/>
    <property type="match status" value="1"/>
</dbReference>
<gene>
    <name evidence="10" type="ordered locus">MTR_3g027250</name>
</gene>
<evidence type="ECO:0000256" key="5">
    <source>
        <dbReference type="ARBA" id="ARBA00022840"/>
    </source>
</evidence>
<dbReference type="SMART" id="SM00369">
    <property type="entry name" value="LRR_TYP"/>
    <property type="match status" value="2"/>
</dbReference>
<dbReference type="InterPro" id="IPR056789">
    <property type="entry name" value="LRR_R13L1-DRL21"/>
</dbReference>
<dbReference type="Proteomes" id="UP000002051">
    <property type="component" value="Chromosome 3"/>
</dbReference>
<keyword evidence="2" id="KW-0677">Repeat</keyword>
<dbReference type="eggNOG" id="KOG4658">
    <property type="taxonomic scope" value="Eukaryota"/>
</dbReference>
<dbReference type="Pfam" id="PF00931">
    <property type="entry name" value="NB-ARC"/>
    <property type="match status" value="1"/>
</dbReference>
<dbReference type="InterPro" id="IPR027417">
    <property type="entry name" value="P-loop_NTPase"/>
</dbReference>
<evidence type="ECO:0000256" key="2">
    <source>
        <dbReference type="ARBA" id="ARBA00022737"/>
    </source>
</evidence>
<evidence type="ECO:0000256" key="1">
    <source>
        <dbReference type="ARBA" id="ARBA00022614"/>
    </source>
</evidence>
<keyword evidence="12" id="KW-1185">Reference proteome</keyword>
<feature type="domain" description="R13L1/DRL21-like LRR repeat region" evidence="9">
    <location>
        <begin position="675"/>
        <end position="801"/>
    </location>
</feature>
<evidence type="ECO:0000256" key="4">
    <source>
        <dbReference type="ARBA" id="ARBA00022821"/>
    </source>
</evidence>
<dbReference type="InterPro" id="IPR002182">
    <property type="entry name" value="NB-ARC"/>
</dbReference>
<dbReference type="Pfam" id="PF25019">
    <property type="entry name" value="LRR_R13L1-DRL21"/>
    <property type="match status" value="1"/>
</dbReference>
<dbReference type="PANTHER" id="PTHR36766:SF40">
    <property type="entry name" value="DISEASE RESISTANCE PROTEIN RGA3"/>
    <property type="match status" value="1"/>
</dbReference>
<dbReference type="PANTHER" id="PTHR36766">
    <property type="entry name" value="PLANT BROAD-SPECTRUM MILDEW RESISTANCE PROTEIN RPW8"/>
    <property type="match status" value="1"/>
</dbReference>
<dbReference type="AlphaFoldDB" id="G7J1T9"/>
<dbReference type="Gene3D" id="1.20.5.4130">
    <property type="match status" value="1"/>
</dbReference>
<dbReference type="GO" id="GO:0051707">
    <property type="term" value="P:response to other organism"/>
    <property type="evidence" value="ECO:0007669"/>
    <property type="project" value="UniProtKB-ARBA"/>
</dbReference>
<evidence type="ECO:0000259" key="6">
    <source>
        <dbReference type="Pfam" id="PF00931"/>
    </source>
</evidence>
<dbReference type="InterPro" id="IPR058922">
    <property type="entry name" value="WHD_DRP"/>
</dbReference>
<dbReference type="FunFam" id="1.10.10.10:FF:000322">
    <property type="entry name" value="Probable disease resistance protein At1g63360"/>
    <property type="match status" value="1"/>
</dbReference>
<evidence type="ECO:0000313" key="12">
    <source>
        <dbReference type="Proteomes" id="UP000002051"/>
    </source>
</evidence>
<proteinExistence type="predicted"/>
<evidence type="ECO:0000313" key="11">
    <source>
        <dbReference type="EnsemblPlants" id="AES69311"/>
    </source>
</evidence>
<dbReference type="OMA" id="DENCNTH"/>
<dbReference type="Gene3D" id="3.40.50.300">
    <property type="entry name" value="P-loop containing nucleotide triphosphate hydrolases"/>
    <property type="match status" value="1"/>
</dbReference>
<feature type="domain" description="Disease resistance N-terminal" evidence="7">
    <location>
        <begin position="9"/>
        <end position="92"/>
    </location>
</feature>
<dbReference type="PaxDb" id="3880-AES69311"/>
<dbReference type="InterPro" id="IPR042197">
    <property type="entry name" value="Apaf_helical"/>
</dbReference>
<accession>G7J1T9</accession>
<dbReference type="PRINTS" id="PR00364">
    <property type="entry name" value="DISEASERSIST"/>
</dbReference>
<dbReference type="GO" id="GO:0006952">
    <property type="term" value="P:defense response"/>
    <property type="evidence" value="ECO:0007669"/>
    <property type="project" value="UniProtKB-KW"/>
</dbReference>
<evidence type="ECO:0000259" key="8">
    <source>
        <dbReference type="Pfam" id="PF23559"/>
    </source>
</evidence>
<reference evidence="10 12" key="2">
    <citation type="journal article" date="2014" name="BMC Genomics">
        <title>An improved genome release (version Mt4.0) for the model legume Medicago truncatula.</title>
        <authorList>
            <person name="Tang H."/>
            <person name="Krishnakumar V."/>
            <person name="Bidwell S."/>
            <person name="Rosen B."/>
            <person name="Chan A."/>
            <person name="Zhou S."/>
            <person name="Gentzbittel L."/>
            <person name="Childs K.L."/>
            <person name="Yandell M."/>
            <person name="Gundlach H."/>
            <person name="Mayer K.F."/>
            <person name="Schwartz D.C."/>
            <person name="Town C.D."/>
        </authorList>
    </citation>
    <scope>GENOME REANNOTATION</scope>
    <source>
        <strain evidence="11 12">cv. Jemalong A17</strain>
    </source>
</reference>
<dbReference type="Pfam" id="PF18052">
    <property type="entry name" value="Rx_N"/>
    <property type="match status" value="1"/>
</dbReference>
<dbReference type="GO" id="GO:0005524">
    <property type="term" value="F:ATP binding"/>
    <property type="evidence" value="ECO:0007669"/>
    <property type="project" value="UniProtKB-KW"/>
</dbReference>
<name>G7J1T9_MEDTR</name>
<dbReference type="Pfam" id="PF23559">
    <property type="entry name" value="WHD_DRP"/>
    <property type="match status" value="1"/>
</dbReference>
<reference evidence="10 12" key="1">
    <citation type="journal article" date="2011" name="Nature">
        <title>The Medicago genome provides insight into the evolution of rhizobial symbioses.</title>
        <authorList>
            <person name="Young N.D."/>
            <person name="Debelle F."/>
            <person name="Oldroyd G.E."/>
            <person name="Geurts R."/>
            <person name="Cannon S.B."/>
            <person name="Udvardi M.K."/>
            <person name="Benedito V.A."/>
            <person name="Mayer K.F."/>
            <person name="Gouzy J."/>
            <person name="Schoof H."/>
            <person name="Van de Peer Y."/>
            <person name="Proost S."/>
            <person name="Cook D.R."/>
            <person name="Meyers B.C."/>
            <person name="Spannagl M."/>
            <person name="Cheung F."/>
            <person name="De Mita S."/>
            <person name="Krishnakumar V."/>
            <person name="Gundlach H."/>
            <person name="Zhou S."/>
            <person name="Mudge J."/>
            <person name="Bharti A.K."/>
            <person name="Murray J.D."/>
            <person name="Naoumkina M.A."/>
            <person name="Rosen B."/>
            <person name="Silverstein K.A."/>
            <person name="Tang H."/>
            <person name="Rombauts S."/>
            <person name="Zhao P.X."/>
            <person name="Zhou P."/>
            <person name="Barbe V."/>
            <person name="Bardou P."/>
            <person name="Bechner M."/>
            <person name="Bellec A."/>
            <person name="Berger A."/>
            <person name="Berges H."/>
            <person name="Bidwell S."/>
            <person name="Bisseling T."/>
            <person name="Choisne N."/>
            <person name="Couloux A."/>
            <person name="Denny R."/>
            <person name="Deshpande S."/>
            <person name="Dai X."/>
            <person name="Doyle J.J."/>
            <person name="Dudez A.M."/>
            <person name="Farmer A.D."/>
            <person name="Fouteau S."/>
            <person name="Franken C."/>
            <person name="Gibelin C."/>
            <person name="Gish J."/>
            <person name="Goldstein S."/>
            <person name="Gonzalez A.J."/>
            <person name="Green P.J."/>
            <person name="Hallab A."/>
            <person name="Hartog M."/>
            <person name="Hua A."/>
            <person name="Humphray S.J."/>
            <person name="Jeong D.H."/>
            <person name="Jing Y."/>
            <person name="Jocker A."/>
            <person name="Kenton S.M."/>
            <person name="Kim D.J."/>
            <person name="Klee K."/>
            <person name="Lai H."/>
            <person name="Lang C."/>
            <person name="Lin S."/>
            <person name="Macmil S.L."/>
            <person name="Magdelenat G."/>
            <person name="Matthews L."/>
            <person name="McCorrison J."/>
            <person name="Monaghan E.L."/>
            <person name="Mun J.H."/>
            <person name="Najar F.Z."/>
            <person name="Nicholson C."/>
            <person name="Noirot C."/>
            <person name="O'Bleness M."/>
            <person name="Paule C.R."/>
            <person name="Poulain J."/>
            <person name="Prion F."/>
            <person name="Qin B."/>
            <person name="Qu C."/>
            <person name="Retzel E.F."/>
            <person name="Riddle C."/>
            <person name="Sallet E."/>
            <person name="Samain S."/>
            <person name="Samson N."/>
            <person name="Sanders I."/>
            <person name="Saurat O."/>
            <person name="Scarpelli C."/>
            <person name="Schiex T."/>
            <person name="Segurens B."/>
            <person name="Severin A.J."/>
            <person name="Sherrier D.J."/>
            <person name="Shi R."/>
            <person name="Sims S."/>
            <person name="Singer S.R."/>
            <person name="Sinharoy S."/>
            <person name="Sterck L."/>
            <person name="Viollet A."/>
            <person name="Wang B.B."/>
            <person name="Wang K."/>
            <person name="Wang M."/>
            <person name="Wang X."/>
            <person name="Warfsmann J."/>
            <person name="Weissenbach J."/>
            <person name="White D.D."/>
            <person name="White J.D."/>
            <person name="Wiley G.B."/>
            <person name="Wincker P."/>
            <person name="Xing Y."/>
            <person name="Yang L."/>
            <person name="Yao Z."/>
            <person name="Ying F."/>
            <person name="Zhai J."/>
            <person name="Zhou L."/>
            <person name="Zuber A."/>
            <person name="Denarie J."/>
            <person name="Dixon R.A."/>
            <person name="May G.D."/>
            <person name="Schwartz D.C."/>
            <person name="Rogers J."/>
            <person name="Quetier F."/>
            <person name="Town C.D."/>
            <person name="Roe B.A."/>
        </authorList>
    </citation>
    <scope>NUCLEOTIDE SEQUENCE [LARGE SCALE GENOMIC DNA]</scope>
    <source>
        <strain evidence="10">A17</strain>
        <strain evidence="11 12">cv. Jemalong A17</strain>
    </source>
</reference>
<sequence length="1165" mass="133547">MAELIGGAFLSSFFQVTLQSIASRDFKDLCNKKLVKKLEITLNSINQLLDDAETKKYQNQNVKNWLDRLKHEVYEVDQLLDEFDTSVQRKSKVQHFLSAFINRFESRIRDSLDELKLLADQKDVLGLTQRSFPSYEGAVSLQSSKRSPTASLVDESSIRGREGDKEELIKYLLSYNDNGNQVSTISIVGLPGMGKTTLAQLVYNDQRMDKQFELKVWVHVSEYFDVIALTKIILRKFDSSANSEDLDILQRQLQEILMGKNYLLVVDDVWKLNEESWEKLLLPFNHGSSTSKIIVTTRDKEVALIVKSTKLFDLKQLEKSDCWSLFSSLAFPGKKLSEYPNLESIGKNIVDKCGGLPLAVKTLGNLLRKKYSQHEWDKILEADMWRLADGDSNINSALRLSYHNLPSNLKRCFAYCSIFPKGFEFDRDELIKLWMAEGLLKCCRRDKSEEELGNEFFDDLESISFLQQSLEDHKSIVMHDLVNDLAKSESQEFCLQIEGDSVQDISERTRHICCYLDLKDGARILKQIYKIKGLRSLLVESRGYGKDCFMIDNNLQRNIFSKLKYLRMLSFCHCELKELAGEIGNLKLLRYLNLAGTLIERLPDSICKLNKLETLILEGCSKLTKLPSNFYKLVCLRHLNLEGCNIKEMPKQIGSLIHLQTLSHFVVEEENGSNIQELGKLNRLRGKLCISGLEHVINPEDAAGANLKDKKHVEELNMKYGDNYKLNNNRSESNVFEALQPNNNLNRLYISQYKGKSFPKWIRGCHLPNLVSLKLQSCGSCLHLPPLGQLPCLKELAICDCHGIKIIGEEFHGNNSTNVPFLSLEVLKFVKMNSWEEWLCLEGFPLLKELSIKSCPELRSALPQHLPSLQKLEIIDCELLEASIPKGDNIIELDLQRCDHILINELPTSLKRFVFRENWFAKFSVEQILINNTILEELKFDFIGSVKCLSLDLRCYSSLRDLSITGWHSSSLPLELHLFTNLHSLKLYNCPRLDSFPNGGLPSNLRGLVIWNCPELIALRQEWGLFRLNSLKSFFVSDEFENVESFPEESLLPPTLTYLNLNNCSKLRIMNNKGFLHLKSLKDLYIVDCPSLECLPEKEGLPNSLSNLYILNSPLLKEKYQNKKEEPWDTICHFPDVSIDENLQQEPIDALGKGNRRSRLICDCE</sequence>
<evidence type="ECO:0000259" key="9">
    <source>
        <dbReference type="Pfam" id="PF25019"/>
    </source>
</evidence>
<evidence type="ECO:0000259" key="7">
    <source>
        <dbReference type="Pfam" id="PF18052"/>
    </source>
</evidence>
<feature type="domain" description="Disease resistance protein winged helix" evidence="8">
    <location>
        <begin position="418"/>
        <end position="486"/>
    </location>
</feature>
<dbReference type="Gene3D" id="1.10.8.430">
    <property type="entry name" value="Helical domain of apoptotic protease-activating factors"/>
    <property type="match status" value="1"/>
</dbReference>
<dbReference type="InterPro" id="IPR041118">
    <property type="entry name" value="Rx_N"/>
</dbReference>
<dbReference type="EMBL" id="CM001219">
    <property type="protein sequence ID" value="AES69311.1"/>
    <property type="molecule type" value="Genomic_DNA"/>
</dbReference>
<keyword evidence="3" id="KW-0547">Nucleotide-binding</keyword>
<dbReference type="Gene3D" id="3.80.10.10">
    <property type="entry name" value="Ribonuclease Inhibitor"/>
    <property type="match status" value="3"/>
</dbReference>
<keyword evidence="4" id="KW-0611">Plant defense</keyword>
<dbReference type="GO" id="GO:0043531">
    <property type="term" value="F:ADP binding"/>
    <property type="evidence" value="ECO:0007669"/>
    <property type="project" value="InterPro"/>
</dbReference>
<keyword evidence="1" id="KW-0433">Leucine-rich repeat</keyword>
<organism evidence="10 12">
    <name type="scientific">Medicago truncatula</name>
    <name type="common">Barrel medic</name>
    <name type="synonym">Medicago tribuloides</name>
    <dbReference type="NCBI Taxonomy" id="3880"/>
    <lineage>
        <taxon>Eukaryota</taxon>
        <taxon>Viridiplantae</taxon>
        <taxon>Streptophyta</taxon>
        <taxon>Embryophyta</taxon>
        <taxon>Tracheophyta</taxon>
        <taxon>Spermatophyta</taxon>
        <taxon>Magnoliopsida</taxon>
        <taxon>eudicotyledons</taxon>
        <taxon>Gunneridae</taxon>
        <taxon>Pentapetalae</taxon>
        <taxon>rosids</taxon>
        <taxon>fabids</taxon>
        <taxon>Fabales</taxon>
        <taxon>Fabaceae</taxon>
        <taxon>Papilionoideae</taxon>
        <taxon>50 kb inversion clade</taxon>
        <taxon>NPAAA clade</taxon>
        <taxon>Hologalegina</taxon>
        <taxon>IRL clade</taxon>
        <taxon>Trifolieae</taxon>
        <taxon>Medicago</taxon>
    </lineage>
</organism>
<reference evidence="11" key="3">
    <citation type="submission" date="2015-04" db="UniProtKB">
        <authorList>
            <consortium name="EnsemblPlants"/>
        </authorList>
    </citation>
    <scope>IDENTIFICATION</scope>
    <source>
        <strain evidence="11">cv. Jemalong A17</strain>
    </source>
</reference>
<dbReference type="HOGENOM" id="CLU_000837_8_8_1"/>
<evidence type="ECO:0000256" key="3">
    <source>
        <dbReference type="ARBA" id="ARBA00022741"/>
    </source>
</evidence>
<keyword evidence="5" id="KW-0067">ATP-binding</keyword>
<dbReference type="SUPFAM" id="SSF52047">
    <property type="entry name" value="RNI-like"/>
    <property type="match status" value="1"/>
</dbReference>
<feature type="domain" description="NB-ARC" evidence="6">
    <location>
        <begin position="162"/>
        <end position="334"/>
    </location>
</feature>
<dbReference type="InterPro" id="IPR003591">
    <property type="entry name" value="Leu-rich_rpt_typical-subtyp"/>
</dbReference>
<evidence type="ECO:0000313" key="10">
    <source>
        <dbReference type="EMBL" id="AES69311.1"/>
    </source>
</evidence>
<protein>
    <submittedName>
        <fullName evidence="10">LRR and NB-ARC domain disease resistance protein</fullName>
    </submittedName>
</protein>
<dbReference type="EnsemblPlants" id="AES69311">
    <property type="protein sequence ID" value="AES69311"/>
    <property type="gene ID" value="MTR_3g027250"/>
</dbReference>